<keyword evidence="1" id="KW-0472">Membrane</keyword>
<gene>
    <name evidence="3" type="ORF">GU90_00820</name>
</gene>
<dbReference type="OrthoDB" id="3748531at2"/>
<dbReference type="Proteomes" id="UP000031419">
    <property type="component" value="Unassembled WGS sequence"/>
</dbReference>
<name>A0A073B2W8_9PSEU</name>
<dbReference type="Pfam" id="PF08044">
    <property type="entry name" value="DUF1707"/>
    <property type="match status" value="1"/>
</dbReference>
<dbReference type="RefSeq" id="WP_029721172.1">
    <property type="nucleotide sequence ID" value="NZ_JAJUIW010000029.1"/>
</dbReference>
<keyword evidence="4" id="KW-1185">Reference proteome</keyword>
<dbReference type="PANTHER" id="PTHR40763:SF4">
    <property type="entry name" value="DUF1707 DOMAIN-CONTAINING PROTEIN"/>
    <property type="match status" value="1"/>
</dbReference>
<evidence type="ECO:0000313" key="4">
    <source>
        <dbReference type="Proteomes" id="UP000031419"/>
    </source>
</evidence>
<accession>A0A073B2W8</accession>
<evidence type="ECO:0000259" key="2">
    <source>
        <dbReference type="Pfam" id="PF08044"/>
    </source>
</evidence>
<proteinExistence type="predicted"/>
<sequence length="154" mass="16668">MQPDHDSFRAGDADREAVAGRLRMAFDEGRLTLTEYDERLQAAYSAMTLGELAKLTADLPESSKAVVDESASRSAPVKKEEGKALPAWAGKEWRDWAGATVVMVAIWVVTSVVSGSLLPFWPLIPSGIWAAVLVAEMVFGKKDDGKTGKEGKED</sequence>
<dbReference type="InterPro" id="IPR012551">
    <property type="entry name" value="DUF1707_SHOCT-like"/>
</dbReference>
<dbReference type="EMBL" id="JNVU01000004">
    <property type="protein sequence ID" value="KEI45960.1"/>
    <property type="molecule type" value="Genomic_DNA"/>
</dbReference>
<evidence type="ECO:0000256" key="1">
    <source>
        <dbReference type="SAM" id="Phobius"/>
    </source>
</evidence>
<feature type="transmembrane region" description="Helical" evidence="1">
    <location>
        <begin position="120"/>
        <end position="139"/>
    </location>
</feature>
<dbReference type="PANTHER" id="PTHR40763">
    <property type="entry name" value="MEMBRANE PROTEIN-RELATED"/>
    <property type="match status" value="1"/>
</dbReference>
<comment type="caution">
    <text evidence="3">The sequence shown here is derived from an EMBL/GenBank/DDBJ whole genome shotgun (WGS) entry which is preliminary data.</text>
</comment>
<evidence type="ECO:0000313" key="3">
    <source>
        <dbReference type="EMBL" id="KEI45960.1"/>
    </source>
</evidence>
<protein>
    <recommendedName>
        <fullName evidence="2">DUF1707 domain-containing protein</fullName>
    </recommendedName>
</protein>
<keyword evidence="1" id="KW-0812">Transmembrane</keyword>
<keyword evidence="1" id="KW-1133">Transmembrane helix</keyword>
<organism evidence="3 4">
    <name type="scientific">Saccharopolyspora rectivirgula</name>
    <dbReference type="NCBI Taxonomy" id="28042"/>
    <lineage>
        <taxon>Bacteria</taxon>
        <taxon>Bacillati</taxon>
        <taxon>Actinomycetota</taxon>
        <taxon>Actinomycetes</taxon>
        <taxon>Pseudonocardiales</taxon>
        <taxon>Pseudonocardiaceae</taxon>
        <taxon>Saccharopolyspora</taxon>
    </lineage>
</organism>
<feature type="transmembrane region" description="Helical" evidence="1">
    <location>
        <begin position="96"/>
        <end position="114"/>
    </location>
</feature>
<reference evidence="3 4" key="1">
    <citation type="submission" date="2014-06" db="EMBL/GenBank/DDBJ databases">
        <title>Saccharopolyspora rectivirgula DSM-43113 Genome sequencing.</title>
        <authorList>
            <person name="Barrera C."/>
            <person name="Millon L."/>
            <person name="Rognon B."/>
            <person name="Zaugg C."/>
            <person name="Monod M."/>
        </authorList>
    </citation>
    <scope>NUCLEOTIDE SEQUENCE [LARGE SCALE GENOMIC DNA]</scope>
    <source>
        <strain evidence="3 4">DSM 43113</strain>
    </source>
</reference>
<dbReference type="AlphaFoldDB" id="A0A073B2W8"/>
<feature type="domain" description="DUF1707" evidence="2">
    <location>
        <begin position="9"/>
        <end position="60"/>
    </location>
</feature>
<dbReference type="STRING" id="28042.GU90_00820"/>
<dbReference type="eggNOG" id="COG4758">
    <property type="taxonomic scope" value="Bacteria"/>
</dbReference>